<gene>
    <name evidence="1" type="ORF">KOI35_04720</name>
</gene>
<name>A0ABS5YLH3_9ACTN</name>
<proteinExistence type="predicted"/>
<sequence>MPRTANLAIGVLQRAIDAPDDRLTNHDQTVDRVGRARLGSPPIEPGASLRTYGLRQYRPAVEMRHPVSPEPPFHRYHRMMTRAGPSAKDGIECRLDHVVRRPRKLIQPPPERTPDADLIAHSHNCLMRIADRVTPRIADRSSRTSGYTIRRCGRRRHGGRRLSRLRRISLRRNHRRNPAGCGDLVTSWIGRNGASRIIAGGEAALLLDVAQFLGMAAFQAVVTANLVQAPELVHVRVVVARLGSITHLGDFGSPEQ</sequence>
<dbReference type="RefSeq" id="WP_215784716.1">
    <property type="nucleotide sequence ID" value="NZ_JAHKKG010000001.1"/>
</dbReference>
<keyword evidence="2" id="KW-1185">Reference proteome</keyword>
<accession>A0ABS5YLH3</accession>
<dbReference type="Proteomes" id="UP001519654">
    <property type="component" value="Unassembled WGS sequence"/>
</dbReference>
<dbReference type="EMBL" id="JAHKKG010000001">
    <property type="protein sequence ID" value="MBU2662805.1"/>
    <property type="molecule type" value="Genomic_DNA"/>
</dbReference>
<organism evidence="1 2">
    <name type="scientific">Paractinoplanes bogorensis</name>
    <dbReference type="NCBI Taxonomy" id="1610840"/>
    <lineage>
        <taxon>Bacteria</taxon>
        <taxon>Bacillati</taxon>
        <taxon>Actinomycetota</taxon>
        <taxon>Actinomycetes</taxon>
        <taxon>Micromonosporales</taxon>
        <taxon>Micromonosporaceae</taxon>
        <taxon>Paractinoplanes</taxon>
    </lineage>
</organism>
<evidence type="ECO:0000313" key="1">
    <source>
        <dbReference type="EMBL" id="MBU2662805.1"/>
    </source>
</evidence>
<evidence type="ECO:0000313" key="2">
    <source>
        <dbReference type="Proteomes" id="UP001519654"/>
    </source>
</evidence>
<reference evidence="1 2" key="1">
    <citation type="submission" date="2021-06" db="EMBL/GenBank/DDBJ databases">
        <title>Actinoplanes lichenicola sp. nov., and Actinoplanes ovalisporus sp. nov., isolated from lichen in Thailand.</title>
        <authorList>
            <person name="Saeng-In P."/>
            <person name="Kanchanasin P."/>
            <person name="Yuki M."/>
            <person name="Kudo T."/>
            <person name="Ohkuma M."/>
            <person name="Phongsopitanun W."/>
            <person name="Tanasupawat S."/>
        </authorList>
    </citation>
    <scope>NUCLEOTIDE SEQUENCE [LARGE SCALE GENOMIC DNA]</scope>
    <source>
        <strain evidence="1 2">NBRC 110975</strain>
    </source>
</reference>
<comment type="caution">
    <text evidence="1">The sequence shown here is derived from an EMBL/GenBank/DDBJ whole genome shotgun (WGS) entry which is preliminary data.</text>
</comment>
<protein>
    <submittedName>
        <fullName evidence="1">Uncharacterized protein</fullName>
    </submittedName>
</protein>